<keyword evidence="2" id="KW-1185">Reference proteome</keyword>
<reference evidence="1" key="1">
    <citation type="submission" date="2018-07" db="EMBL/GenBank/DDBJ databases">
        <authorList>
            <person name="Quirk P.G."/>
            <person name="Krulwich T.A."/>
        </authorList>
    </citation>
    <scope>NUCLEOTIDE SEQUENCE</scope>
</reference>
<evidence type="ECO:0000313" key="1">
    <source>
        <dbReference type="EMBL" id="AXQ68695.1"/>
    </source>
</evidence>
<reference evidence="1" key="2">
    <citation type="submission" date="2018-09" db="EMBL/GenBank/DDBJ databases">
        <title>Giant CbK-like Caulobacter bacteriophages have genetically divergent genomes.</title>
        <authorList>
            <person name="Wilson K."/>
            <person name="Ely B."/>
        </authorList>
    </citation>
    <scope>NUCLEOTIDE SEQUENCE [LARGE SCALE GENOMIC DNA]</scope>
</reference>
<protein>
    <submittedName>
        <fullName evidence="1">Uncharacterized protein</fullName>
    </submittedName>
</protein>
<accession>A0A385ECF9</accession>
<dbReference type="EMBL" id="MH588545">
    <property type="protein sequence ID" value="AXQ68695.1"/>
    <property type="molecule type" value="Genomic_DNA"/>
</dbReference>
<evidence type="ECO:0000313" key="2">
    <source>
        <dbReference type="Proteomes" id="UP000259026"/>
    </source>
</evidence>
<organism evidence="1 2">
    <name type="scientific">Caulobacter phage CcrPW</name>
    <dbReference type="NCBI Taxonomy" id="2283271"/>
    <lineage>
        <taxon>Viruses</taxon>
        <taxon>Duplodnaviria</taxon>
        <taxon>Heunggongvirae</taxon>
        <taxon>Uroviricota</taxon>
        <taxon>Caudoviricetes</taxon>
        <taxon>Jeanschmidtviridae</taxon>
        <taxon>Colossusvirus</taxon>
        <taxon>Colossusvirus PW</taxon>
    </lineage>
</organism>
<gene>
    <name evidence="1" type="ORF">CcrPW_gp156c</name>
</gene>
<name>A0A385ECF9_9CAUD</name>
<proteinExistence type="predicted"/>
<sequence length="124" mass="14028">MKITLCGSTKYRDAFTHANRVLSKAGHIVYSVASFGHHEDDMTEEDKIMLDLVHFRKIVESDAILIVGGDGLTLHESEVSAFQHYIGFSTRREIAWAKMWGKPIYGGWRRAPSVDCDVFTPLEN</sequence>
<dbReference type="Proteomes" id="UP000259026">
    <property type="component" value="Segment"/>
</dbReference>